<dbReference type="InterPro" id="IPR002068">
    <property type="entry name" value="A-crystallin/Hsp20_dom"/>
</dbReference>
<dbReference type="SUPFAM" id="SSF49764">
    <property type="entry name" value="HSP20-like chaperones"/>
    <property type="match status" value="1"/>
</dbReference>
<evidence type="ECO:0000256" key="2">
    <source>
        <dbReference type="RuleBase" id="RU003616"/>
    </source>
</evidence>
<evidence type="ECO:0000256" key="1">
    <source>
        <dbReference type="PROSITE-ProRule" id="PRU00285"/>
    </source>
</evidence>
<dbReference type="PROSITE" id="PS01031">
    <property type="entry name" value="SHSP"/>
    <property type="match status" value="1"/>
</dbReference>
<dbReference type="AlphaFoldDB" id="A0A7Y4H7F5"/>
<gene>
    <name evidence="4" type="ORF">HCN50_22885</name>
</gene>
<dbReference type="EMBL" id="JAAVLW010000007">
    <property type="protein sequence ID" value="NOJ49059.1"/>
    <property type="molecule type" value="Genomic_DNA"/>
</dbReference>
<reference evidence="4 5" key="1">
    <citation type="submission" date="2020-03" db="EMBL/GenBank/DDBJ databases">
        <title>Bradyrhizobium diversity isolated from nodules of Muelleranthus trifoliolatus.</title>
        <authorList>
            <person name="Klepa M."/>
            <person name="Helene L."/>
            <person name="Hungria M."/>
        </authorList>
    </citation>
    <scope>NUCLEOTIDE SEQUENCE [LARGE SCALE GENOMIC DNA]</scope>
    <source>
        <strain evidence="4 5">WSM 1744</strain>
    </source>
</reference>
<dbReference type="PANTHER" id="PTHR11527">
    <property type="entry name" value="HEAT-SHOCK PROTEIN 20 FAMILY MEMBER"/>
    <property type="match status" value="1"/>
</dbReference>
<evidence type="ECO:0000313" key="5">
    <source>
        <dbReference type="Proteomes" id="UP000528734"/>
    </source>
</evidence>
<dbReference type="RefSeq" id="WP_171712094.1">
    <property type="nucleotide sequence ID" value="NZ_JAAVLW010000007.1"/>
</dbReference>
<evidence type="ECO:0000313" key="4">
    <source>
        <dbReference type="EMBL" id="NOJ49059.1"/>
    </source>
</evidence>
<organism evidence="4 5">
    <name type="scientific">Bradyrhizobium archetypum</name>
    <dbReference type="NCBI Taxonomy" id="2721160"/>
    <lineage>
        <taxon>Bacteria</taxon>
        <taxon>Pseudomonadati</taxon>
        <taxon>Pseudomonadota</taxon>
        <taxon>Alphaproteobacteria</taxon>
        <taxon>Hyphomicrobiales</taxon>
        <taxon>Nitrobacteraceae</taxon>
        <taxon>Bradyrhizobium</taxon>
    </lineage>
</organism>
<feature type="domain" description="SHSP" evidence="3">
    <location>
        <begin position="50"/>
        <end position="161"/>
    </location>
</feature>
<dbReference type="Pfam" id="PF00011">
    <property type="entry name" value="HSP20"/>
    <property type="match status" value="1"/>
</dbReference>
<evidence type="ECO:0000259" key="3">
    <source>
        <dbReference type="PROSITE" id="PS01031"/>
    </source>
</evidence>
<sequence length="161" mass="18382">MALRDLIPWNDGSRDLSLHRNEPNPFLALHREMNRLFDDAFRSFDIAPFSSHAMGWPKLEVNETEKEVKVIAELPGLEEKDVNVELRSGMLTISGEKKSETEDKERRFSERYYGHFERSIPVDDIDQDKVGASFKNGVLTVTLPKSPAAQQKVKRIAINGK</sequence>
<protein>
    <submittedName>
        <fullName evidence="4">Hsp20/alpha crystallin family protein</fullName>
    </submittedName>
</protein>
<proteinExistence type="inferred from homology"/>
<dbReference type="InterPro" id="IPR031107">
    <property type="entry name" value="Small_HSP"/>
</dbReference>
<dbReference type="Gene3D" id="2.60.40.790">
    <property type="match status" value="1"/>
</dbReference>
<dbReference type="CDD" id="cd06464">
    <property type="entry name" value="ACD_sHsps-like"/>
    <property type="match status" value="1"/>
</dbReference>
<comment type="caution">
    <text evidence="4">The sequence shown here is derived from an EMBL/GenBank/DDBJ whole genome shotgun (WGS) entry which is preliminary data.</text>
</comment>
<dbReference type="InterPro" id="IPR008978">
    <property type="entry name" value="HSP20-like_chaperone"/>
</dbReference>
<accession>A0A7Y4H7F5</accession>
<comment type="similarity">
    <text evidence="1 2">Belongs to the small heat shock protein (HSP20) family.</text>
</comment>
<dbReference type="Proteomes" id="UP000528734">
    <property type="component" value="Unassembled WGS sequence"/>
</dbReference>
<keyword evidence="5" id="KW-1185">Reference proteome</keyword>
<name>A0A7Y4H7F5_9BRAD</name>